<dbReference type="GO" id="GO:0016887">
    <property type="term" value="F:ATP hydrolysis activity"/>
    <property type="evidence" value="ECO:0007669"/>
    <property type="project" value="InterPro"/>
</dbReference>
<dbReference type="InterPro" id="IPR003959">
    <property type="entry name" value="ATPase_AAA_core"/>
</dbReference>
<dbReference type="Gene3D" id="1.10.8.60">
    <property type="match status" value="1"/>
</dbReference>
<organism evidence="15 16">
    <name type="scientific">Zostera marina</name>
    <name type="common">Eelgrass</name>
    <dbReference type="NCBI Taxonomy" id="29655"/>
    <lineage>
        <taxon>Eukaryota</taxon>
        <taxon>Viridiplantae</taxon>
        <taxon>Streptophyta</taxon>
        <taxon>Embryophyta</taxon>
        <taxon>Tracheophyta</taxon>
        <taxon>Spermatophyta</taxon>
        <taxon>Magnoliopsida</taxon>
        <taxon>Liliopsida</taxon>
        <taxon>Zosteraceae</taxon>
        <taxon>Zostera</taxon>
    </lineage>
</organism>
<reference evidence="16" key="1">
    <citation type="journal article" date="2016" name="Nature">
        <title>The genome of the seagrass Zostera marina reveals angiosperm adaptation to the sea.</title>
        <authorList>
            <person name="Olsen J.L."/>
            <person name="Rouze P."/>
            <person name="Verhelst B."/>
            <person name="Lin Y.-C."/>
            <person name="Bayer T."/>
            <person name="Collen J."/>
            <person name="Dattolo E."/>
            <person name="De Paoli E."/>
            <person name="Dittami S."/>
            <person name="Maumus F."/>
            <person name="Michel G."/>
            <person name="Kersting A."/>
            <person name="Lauritano C."/>
            <person name="Lohaus R."/>
            <person name="Toepel M."/>
            <person name="Tonon T."/>
            <person name="Vanneste K."/>
            <person name="Amirebrahimi M."/>
            <person name="Brakel J."/>
            <person name="Bostroem C."/>
            <person name="Chovatia M."/>
            <person name="Grimwood J."/>
            <person name="Jenkins J.W."/>
            <person name="Jueterbock A."/>
            <person name="Mraz A."/>
            <person name="Stam W.T."/>
            <person name="Tice H."/>
            <person name="Bornberg-Bauer E."/>
            <person name="Green P.J."/>
            <person name="Pearson G.A."/>
            <person name="Procaccini G."/>
            <person name="Duarte C.M."/>
            <person name="Schmutz J."/>
            <person name="Reusch T.B.H."/>
            <person name="Van de Peer Y."/>
        </authorList>
    </citation>
    <scope>NUCLEOTIDE SEQUENCE [LARGE SCALE GENOMIC DNA]</scope>
    <source>
        <strain evidence="16">cv. Finnish</strain>
    </source>
</reference>
<keyword evidence="5" id="KW-0934">Plastid</keyword>
<keyword evidence="10" id="KW-0067">ATP-binding</keyword>
<dbReference type="OMA" id="YPNPHRP"/>
<dbReference type="Proteomes" id="UP000036987">
    <property type="component" value="Unassembled WGS sequence"/>
</dbReference>
<dbReference type="InterPro" id="IPR003960">
    <property type="entry name" value="ATPase_AAA_CS"/>
</dbReference>
<evidence type="ECO:0000256" key="4">
    <source>
        <dbReference type="ARBA" id="ARBA00022528"/>
    </source>
</evidence>
<dbReference type="InterPro" id="IPR027417">
    <property type="entry name" value="P-loop_NTPase"/>
</dbReference>
<dbReference type="PANTHER" id="PTHR23076">
    <property type="entry name" value="METALLOPROTEASE M41 FTSH"/>
    <property type="match status" value="1"/>
</dbReference>
<dbReference type="GO" id="GO:0004176">
    <property type="term" value="F:ATP-dependent peptidase activity"/>
    <property type="evidence" value="ECO:0000318"/>
    <property type="project" value="GO_Central"/>
</dbReference>
<dbReference type="InterPro" id="IPR041569">
    <property type="entry name" value="AAA_lid_3"/>
</dbReference>
<feature type="domain" description="AAA+ ATPase" evidence="14">
    <location>
        <begin position="335"/>
        <end position="476"/>
    </location>
</feature>
<keyword evidence="12" id="KW-1133">Transmembrane helix</keyword>
<dbReference type="InterPro" id="IPR037219">
    <property type="entry name" value="Peptidase_M41-like"/>
</dbReference>
<dbReference type="InterPro" id="IPR003593">
    <property type="entry name" value="AAA+_ATPase"/>
</dbReference>
<comment type="similarity">
    <text evidence="3">Belongs to the AAA ATPase family.</text>
</comment>
<keyword evidence="13" id="KW-0472">Membrane</keyword>
<evidence type="ECO:0000256" key="12">
    <source>
        <dbReference type="ARBA" id="ARBA00022989"/>
    </source>
</evidence>
<keyword evidence="11" id="KW-0809">Transit peptide</keyword>
<evidence type="ECO:0000256" key="7">
    <source>
        <dbReference type="ARBA" id="ARBA00022692"/>
    </source>
</evidence>
<evidence type="ECO:0000256" key="13">
    <source>
        <dbReference type="ARBA" id="ARBA00023136"/>
    </source>
</evidence>
<evidence type="ECO:0000256" key="3">
    <source>
        <dbReference type="ARBA" id="ARBA00006914"/>
    </source>
</evidence>
<dbReference type="EMBL" id="LFYR01000235">
    <property type="protein sequence ID" value="KMZ74847.1"/>
    <property type="molecule type" value="Genomic_DNA"/>
</dbReference>
<sequence>MLNTILTKPTSPFSVYSPKIASIHNTFTKRSFLSLTRRRRVRTFRALKVSSSISSSQEELDTQEEEADARETELFEELNNSEIERIKKKEEFERKANVQLDRQLILASQWSRYLLRLQGKLKDSEWDPQRSHDIHYSDFKKLIDTKNVQFMEYVDFGQSVTVILPYRKDGKPGSKSDNYDDMIFRSHAVDKMPIDGWNGVWNKLHEQLVNVDVINVNVVHSEIYSTMTTFMIWSMRLALSIAIFVSIDNMARPIYDRVIPYDLGFPEKEIPKVTKKSETLLGSLGKSRATFISAEETTGTTFDDFAGQEYIKKELQEIVRILKDDEEYQDKGIYCPRGVLLHGPPGTGKTLLARAIAGEAGLPFFASNGTDFVEMFVGVAASRVKDLFAKARSFSPCIIFIDEIDAIGSKRGGPDQGGGGAEREQGLLQILTEMDGFKEATSQILIIGATNRLDILDPALLRKGRFDKIIRVGLPSKDGRLAILKVHAKNKYFTSEKEKETLLDEIAEQTVDFTGAELQNILNEAAILTSRQDLDFIGQDELAEALKRQKGTFETGLEDVTEVSEDIKLRLAYREAAIAVLACYYPNPHRPFKETDIHSVNSKPNMQYIEPLGKSFLKKSDYVNRIIRACAPRIIEEEMFGIDNMCWMSARATSQASSDIEYLILQTGWTAFGKAFYKTKTDLVPNLAMKLECLKDEYLRFATAKCRSIIKENYESIETITDVLLKKGEIKADEIWEIFEKSTKISQPPVPDIDEDGALIYSGRWGIYGLSLPGRVTFAPGNIGFSTFGAPRPMETQIITDDTLGLVSTIWNTRLDEIKDEINIKIDEEKDQPILLMPNFFL</sequence>
<comment type="caution">
    <text evidence="15">The sequence shown here is derived from an EMBL/GenBank/DDBJ whole genome shotgun (WGS) entry which is preliminary data.</text>
</comment>
<dbReference type="Pfam" id="PF17862">
    <property type="entry name" value="AAA_lid_3"/>
    <property type="match status" value="1"/>
</dbReference>
<evidence type="ECO:0000256" key="8">
    <source>
        <dbReference type="ARBA" id="ARBA00022741"/>
    </source>
</evidence>
<keyword evidence="7" id="KW-0812">Transmembrane</keyword>
<dbReference type="STRING" id="29655.A0A0K9Q2X3"/>
<comment type="subcellular location">
    <subcellularLocation>
        <location evidence="2">Membrane</location>
    </subcellularLocation>
    <subcellularLocation>
        <location evidence="1">Plastid</location>
        <location evidence="1">Chloroplast</location>
    </subcellularLocation>
</comment>
<proteinExistence type="inferred from homology"/>
<dbReference type="SUPFAM" id="SSF52540">
    <property type="entry name" value="P-loop containing nucleoside triphosphate hydrolases"/>
    <property type="match status" value="1"/>
</dbReference>
<evidence type="ECO:0000259" key="14">
    <source>
        <dbReference type="SMART" id="SM00382"/>
    </source>
</evidence>
<evidence type="ECO:0000256" key="9">
    <source>
        <dbReference type="ARBA" id="ARBA00022801"/>
    </source>
</evidence>
<evidence type="ECO:0000313" key="15">
    <source>
        <dbReference type="EMBL" id="KMZ74847.1"/>
    </source>
</evidence>
<evidence type="ECO:0000256" key="5">
    <source>
        <dbReference type="ARBA" id="ARBA00022640"/>
    </source>
</evidence>
<dbReference type="PROSITE" id="PS00674">
    <property type="entry name" value="AAA"/>
    <property type="match status" value="1"/>
</dbReference>
<dbReference type="Gene3D" id="1.20.58.760">
    <property type="entry name" value="Peptidase M41"/>
    <property type="match status" value="1"/>
</dbReference>
<evidence type="ECO:0000256" key="11">
    <source>
        <dbReference type="ARBA" id="ARBA00022946"/>
    </source>
</evidence>
<name>A0A0K9Q2X3_ZOSMR</name>
<dbReference type="Pfam" id="PF00004">
    <property type="entry name" value="AAA"/>
    <property type="match status" value="1"/>
</dbReference>
<dbReference type="SUPFAM" id="SSF140990">
    <property type="entry name" value="FtsH protease domain-like"/>
    <property type="match status" value="1"/>
</dbReference>
<dbReference type="FunFam" id="1.10.8.60:FF:000061">
    <property type="entry name" value="Probable inactive ATP-dependent zinc metalloprotease FTSHI 4, chloroplastic"/>
    <property type="match status" value="1"/>
</dbReference>
<evidence type="ECO:0000256" key="10">
    <source>
        <dbReference type="ARBA" id="ARBA00022840"/>
    </source>
</evidence>
<dbReference type="FunFam" id="3.40.50.300:FF:000352">
    <property type="entry name" value="ATP-dependent zinc metalloprotease FTSH 7, chloroplastic"/>
    <property type="match status" value="1"/>
</dbReference>
<dbReference type="PANTHER" id="PTHR23076:SF99">
    <property type="entry name" value="INACTIVE ATP-DEPENDENT ZINC METALLOPROTEASE FTSHI 4, CHLOROPLASTIC-RELATED"/>
    <property type="match status" value="1"/>
</dbReference>
<evidence type="ECO:0000313" key="16">
    <source>
        <dbReference type="Proteomes" id="UP000036987"/>
    </source>
</evidence>
<keyword evidence="6 15" id="KW-0645">Protease</keyword>
<gene>
    <name evidence="15" type="ORF">ZOSMA_121G00210</name>
</gene>
<keyword evidence="8" id="KW-0547">Nucleotide-binding</keyword>
<evidence type="ECO:0000256" key="1">
    <source>
        <dbReference type="ARBA" id="ARBA00004229"/>
    </source>
</evidence>
<dbReference type="AlphaFoldDB" id="A0A0K9Q2X3"/>
<keyword evidence="16" id="KW-1185">Reference proteome</keyword>
<dbReference type="GO" id="GO:0005524">
    <property type="term" value="F:ATP binding"/>
    <property type="evidence" value="ECO:0007669"/>
    <property type="project" value="UniProtKB-KW"/>
</dbReference>
<keyword evidence="4" id="KW-0150">Chloroplast</keyword>
<dbReference type="SMART" id="SM00382">
    <property type="entry name" value="AAA"/>
    <property type="match status" value="1"/>
</dbReference>
<evidence type="ECO:0000256" key="6">
    <source>
        <dbReference type="ARBA" id="ARBA00022670"/>
    </source>
</evidence>
<dbReference type="GO" id="GO:0009535">
    <property type="term" value="C:chloroplast thylakoid membrane"/>
    <property type="evidence" value="ECO:0000318"/>
    <property type="project" value="GO_Central"/>
</dbReference>
<dbReference type="GO" id="GO:0006508">
    <property type="term" value="P:proteolysis"/>
    <property type="evidence" value="ECO:0000318"/>
    <property type="project" value="GO_Central"/>
</dbReference>
<keyword evidence="9" id="KW-0378">Hydrolase</keyword>
<protein>
    <submittedName>
        <fullName evidence="15">ATP-dependent zinc metalloprotease FtsH 2</fullName>
    </submittedName>
</protein>
<dbReference type="GO" id="GO:0004222">
    <property type="term" value="F:metalloendopeptidase activity"/>
    <property type="evidence" value="ECO:0007669"/>
    <property type="project" value="InterPro"/>
</dbReference>
<dbReference type="OrthoDB" id="1877876at2759"/>
<evidence type="ECO:0000256" key="2">
    <source>
        <dbReference type="ARBA" id="ARBA00004370"/>
    </source>
</evidence>
<keyword evidence="15" id="KW-0482">Metalloprotease</keyword>
<accession>A0A0K9Q2X3</accession>
<dbReference type="Gene3D" id="3.40.50.300">
    <property type="entry name" value="P-loop containing nucleotide triphosphate hydrolases"/>
    <property type="match status" value="1"/>
</dbReference>